<feature type="compositionally biased region" description="Basic residues" evidence="1">
    <location>
        <begin position="10"/>
        <end position="20"/>
    </location>
</feature>
<name>A0A8K0GKW0_IGNLU</name>
<sequence length="115" mass="13400">MVIANLAERKTRKKKKRKRINEKGGNIKERYYNVVEQKIGNNAARREESDLEDLWIVFKETLLEVAEAVCGTIKNKMVKYRSAGCSKEKHREMEKHTKMPEELAENRSHPSSQIA</sequence>
<reference evidence="2" key="1">
    <citation type="submission" date="2019-08" db="EMBL/GenBank/DDBJ databases">
        <title>The genome of the North American firefly Photinus pyralis.</title>
        <authorList>
            <consortium name="Photinus pyralis genome working group"/>
            <person name="Fallon T.R."/>
            <person name="Sander Lower S.E."/>
            <person name="Weng J.-K."/>
        </authorList>
    </citation>
    <scope>NUCLEOTIDE SEQUENCE</scope>
    <source>
        <strain evidence="2">TRF0915ILg1</strain>
        <tissue evidence="2">Whole body</tissue>
    </source>
</reference>
<protein>
    <submittedName>
        <fullName evidence="2">Uncharacterized protein</fullName>
    </submittedName>
</protein>
<evidence type="ECO:0000313" key="2">
    <source>
        <dbReference type="EMBL" id="KAF2903181.1"/>
    </source>
</evidence>
<accession>A0A8K0GKW0</accession>
<dbReference type="AlphaFoldDB" id="A0A8K0GKW0"/>
<proteinExistence type="predicted"/>
<feature type="region of interest" description="Disordered" evidence="1">
    <location>
        <begin position="1"/>
        <end position="24"/>
    </location>
</feature>
<evidence type="ECO:0000256" key="1">
    <source>
        <dbReference type="SAM" id="MobiDB-lite"/>
    </source>
</evidence>
<comment type="caution">
    <text evidence="2">The sequence shown here is derived from an EMBL/GenBank/DDBJ whole genome shotgun (WGS) entry which is preliminary data.</text>
</comment>
<keyword evidence="3" id="KW-1185">Reference proteome</keyword>
<feature type="region of interest" description="Disordered" evidence="1">
    <location>
        <begin position="81"/>
        <end position="115"/>
    </location>
</feature>
<evidence type="ECO:0000313" key="3">
    <source>
        <dbReference type="Proteomes" id="UP000801492"/>
    </source>
</evidence>
<dbReference type="Proteomes" id="UP000801492">
    <property type="component" value="Unassembled WGS sequence"/>
</dbReference>
<organism evidence="2 3">
    <name type="scientific">Ignelater luminosus</name>
    <name type="common">Cucubano</name>
    <name type="synonym">Pyrophorus luminosus</name>
    <dbReference type="NCBI Taxonomy" id="2038154"/>
    <lineage>
        <taxon>Eukaryota</taxon>
        <taxon>Metazoa</taxon>
        <taxon>Ecdysozoa</taxon>
        <taxon>Arthropoda</taxon>
        <taxon>Hexapoda</taxon>
        <taxon>Insecta</taxon>
        <taxon>Pterygota</taxon>
        <taxon>Neoptera</taxon>
        <taxon>Endopterygota</taxon>
        <taxon>Coleoptera</taxon>
        <taxon>Polyphaga</taxon>
        <taxon>Elateriformia</taxon>
        <taxon>Elateroidea</taxon>
        <taxon>Elateridae</taxon>
        <taxon>Agrypninae</taxon>
        <taxon>Pyrophorini</taxon>
        <taxon>Ignelater</taxon>
    </lineage>
</organism>
<gene>
    <name evidence="2" type="ORF">ILUMI_03002</name>
</gene>
<dbReference type="EMBL" id="VTPC01001087">
    <property type="protein sequence ID" value="KAF2903181.1"/>
    <property type="molecule type" value="Genomic_DNA"/>
</dbReference>
<feature type="compositionally biased region" description="Basic and acidic residues" evidence="1">
    <location>
        <begin position="86"/>
        <end position="108"/>
    </location>
</feature>